<dbReference type="AlphaFoldDB" id="A0A0B0P4X2"/>
<evidence type="ECO:0000313" key="1">
    <source>
        <dbReference type="EMBL" id="KHG19942.1"/>
    </source>
</evidence>
<keyword evidence="2" id="KW-1185">Reference proteome</keyword>
<proteinExistence type="predicted"/>
<protein>
    <submittedName>
        <fullName evidence="1">Uncharacterized protein</fullName>
    </submittedName>
</protein>
<reference evidence="2" key="1">
    <citation type="submission" date="2014-09" db="EMBL/GenBank/DDBJ databases">
        <authorList>
            <person name="Mudge J."/>
            <person name="Ramaraj T."/>
            <person name="Lindquist I.E."/>
            <person name="Bharti A.K."/>
            <person name="Sundararajan A."/>
            <person name="Cameron C.T."/>
            <person name="Woodward J.E."/>
            <person name="May G.D."/>
            <person name="Brubaker C."/>
            <person name="Broadhvest J."/>
            <person name="Wilkins T.A."/>
        </authorList>
    </citation>
    <scope>NUCLEOTIDE SEQUENCE</scope>
    <source>
        <strain evidence="2">cv. AKA8401</strain>
    </source>
</reference>
<organism evidence="1 2">
    <name type="scientific">Gossypium arboreum</name>
    <name type="common">Tree cotton</name>
    <name type="synonym">Gossypium nanking</name>
    <dbReference type="NCBI Taxonomy" id="29729"/>
    <lineage>
        <taxon>Eukaryota</taxon>
        <taxon>Viridiplantae</taxon>
        <taxon>Streptophyta</taxon>
        <taxon>Embryophyta</taxon>
        <taxon>Tracheophyta</taxon>
        <taxon>Spermatophyta</taxon>
        <taxon>Magnoliopsida</taxon>
        <taxon>eudicotyledons</taxon>
        <taxon>Gunneridae</taxon>
        <taxon>Pentapetalae</taxon>
        <taxon>rosids</taxon>
        <taxon>malvids</taxon>
        <taxon>Malvales</taxon>
        <taxon>Malvaceae</taxon>
        <taxon>Malvoideae</taxon>
        <taxon>Gossypium</taxon>
    </lineage>
</organism>
<accession>A0A0B0P4X2</accession>
<sequence>MNESKDESTSEKSRLNLRNRIGYKVTKLAQNRRSSEIHLTLSKLLFWVFDDLSILEV</sequence>
<gene>
    <name evidence="1" type="ORF">F383_02442</name>
</gene>
<evidence type="ECO:0000313" key="2">
    <source>
        <dbReference type="Proteomes" id="UP000032142"/>
    </source>
</evidence>
<name>A0A0B0P4X2_GOSAR</name>
<dbReference type="Proteomes" id="UP000032142">
    <property type="component" value="Unassembled WGS sequence"/>
</dbReference>
<dbReference type="EMBL" id="KN414403">
    <property type="protein sequence ID" value="KHG19942.1"/>
    <property type="molecule type" value="Genomic_DNA"/>
</dbReference>